<reference evidence="1" key="1">
    <citation type="submission" date="2021-01" db="EMBL/GenBank/DDBJ databases">
        <authorList>
            <person name="Li R."/>
            <person name="Bekaert M."/>
        </authorList>
    </citation>
    <scope>NUCLEOTIDE SEQUENCE</scope>
    <source>
        <strain evidence="1">Farmed</strain>
    </source>
</reference>
<dbReference type="EMBL" id="CAHIKZ030001523">
    <property type="protein sequence ID" value="CAE1266970.1"/>
    <property type="molecule type" value="Genomic_DNA"/>
</dbReference>
<gene>
    <name evidence="1" type="ORF">SPHA_35404</name>
</gene>
<comment type="caution">
    <text evidence="1">The sequence shown here is derived from an EMBL/GenBank/DDBJ whole genome shotgun (WGS) entry which is preliminary data.</text>
</comment>
<organism evidence="1 2">
    <name type="scientific">Acanthosepion pharaonis</name>
    <name type="common">Pharaoh cuttlefish</name>
    <name type="synonym">Sepia pharaonis</name>
    <dbReference type="NCBI Taxonomy" id="158019"/>
    <lineage>
        <taxon>Eukaryota</taxon>
        <taxon>Metazoa</taxon>
        <taxon>Spiralia</taxon>
        <taxon>Lophotrochozoa</taxon>
        <taxon>Mollusca</taxon>
        <taxon>Cephalopoda</taxon>
        <taxon>Coleoidea</taxon>
        <taxon>Decapodiformes</taxon>
        <taxon>Sepiida</taxon>
        <taxon>Sepiina</taxon>
        <taxon>Sepiidae</taxon>
        <taxon>Acanthosepion</taxon>
    </lineage>
</organism>
<dbReference type="Proteomes" id="UP000597762">
    <property type="component" value="Unassembled WGS sequence"/>
</dbReference>
<keyword evidence="2" id="KW-1185">Reference proteome</keyword>
<protein>
    <submittedName>
        <fullName evidence="1">Uncharacterized protein</fullName>
    </submittedName>
</protein>
<proteinExistence type="predicted"/>
<dbReference type="AlphaFoldDB" id="A0A812CIR4"/>
<dbReference type="OrthoDB" id="8251209at2759"/>
<evidence type="ECO:0000313" key="1">
    <source>
        <dbReference type="EMBL" id="CAE1266970.1"/>
    </source>
</evidence>
<accession>A0A812CIR4</accession>
<sequence>MMHTRYPKSSCSSFMNQISFGLKYWKKNYDSLVSSGWKCLSEIWCEEIESLLFTNPASLTCLPCSGLHLQETTDHCLHCEELLQLSFFSILLSQAAQDKQCLYLFRNLFTKYGLCQNLIDRIYASSVYISHLAGKVFVSLISLNPFQYFTENGFKEMVLLFIHHPQSHMDPCRGFLILKNILRTKLPKDVNAAYVNNHPIRIGSSNIQSHPKPNTEKNWTEFQHDCICPTLNMSLLRKLILLEFNVCAIAIRSEYFKNTSESKDTNVNVLEKILLKLQRMCFFIHYNLQAKSQLMREQVIDWLPQVFADQDNSWVQVLLAVTDLYVISKMWNEENRTAKKISTLINPHLIKVIIYAAGYCLMTCDSERMDSTSTIAAMPVVKSVSEHLSEQVFYENTYKMKPDKKMQLRGVRDLVQKILGENIVNLHYDAK</sequence>
<name>A0A812CIR4_ACAPH</name>
<evidence type="ECO:0000313" key="2">
    <source>
        <dbReference type="Proteomes" id="UP000597762"/>
    </source>
</evidence>